<keyword evidence="1" id="KW-0472">Membrane</keyword>
<evidence type="ECO:0000313" key="2">
    <source>
        <dbReference type="EMBL" id="MDG5755423.1"/>
    </source>
</evidence>
<comment type="caution">
    <text evidence="2">The sequence shown here is derived from an EMBL/GenBank/DDBJ whole genome shotgun (WGS) entry which is preliminary data.</text>
</comment>
<name>A0ABT6H974_9BACI</name>
<proteinExistence type="predicted"/>
<evidence type="ECO:0000313" key="3">
    <source>
        <dbReference type="Proteomes" id="UP001218246"/>
    </source>
</evidence>
<gene>
    <name evidence="2" type="ORF">P6P90_16095</name>
</gene>
<evidence type="ECO:0008006" key="4">
    <source>
        <dbReference type="Google" id="ProtNLM"/>
    </source>
</evidence>
<organism evidence="2 3">
    <name type="scientific">Ectobacillus antri</name>
    <dbReference type="NCBI Taxonomy" id="2486280"/>
    <lineage>
        <taxon>Bacteria</taxon>
        <taxon>Bacillati</taxon>
        <taxon>Bacillota</taxon>
        <taxon>Bacilli</taxon>
        <taxon>Bacillales</taxon>
        <taxon>Bacillaceae</taxon>
        <taxon>Ectobacillus</taxon>
    </lineage>
</organism>
<dbReference type="Proteomes" id="UP001218246">
    <property type="component" value="Unassembled WGS sequence"/>
</dbReference>
<dbReference type="EMBL" id="JARULN010000028">
    <property type="protein sequence ID" value="MDG5755423.1"/>
    <property type="molecule type" value="Genomic_DNA"/>
</dbReference>
<evidence type="ECO:0000256" key="1">
    <source>
        <dbReference type="SAM" id="Phobius"/>
    </source>
</evidence>
<keyword evidence="1" id="KW-0812">Transmembrane</keyword>
<reference evidence="2 3" key="1">
    <citation type="submission" date="2023-04" db="EMBL/GenBank/DDBJ databases">
        <title>Ectobacillus antri isolated from activated sludge.</title>
        <authorList>
            <person name="Yan P."/>
            <person name="Liu X."/>
        </authorList>
    </citation>
    <scope>NUCLEOTIDE SEQUENCE [LARGE SCALE GENOMIC DNA]</scope>
    <source>
        <strain evidence="2 3">C18H</strain>
    </source>
</reference>
<accession>A0ABT6H974</accession>
<protein>
    <recommendedName>
        <fullName evidence="4">EamA domain-containing protein</fullName>
    </recommendedName>
</protein>
<sequence>MLYSLGTLGYLFIFGSFFSRIGNEQSDSYGLYTLATLLFIGSALLVIQYFFLRQLALKERLIELVCVISADILAFNFQNEDVLAFKVIIFITAIGCLLVNRKKVEKVFSLNHA</sequence>
<feature type="transmembrane region" description="Helical" evidence="1">
    <location>
        <begin position="29"/>
        <end position="52"/>
    </location>
</feature>
<dbReference type="RefSeq" id="WP_124564979.1">
    <property type="nucleotide sequence ID" value="NZ_JARRRY010000028.1"/>
</dbReference>
<keyword evidence="1" id="KW-1133">Transmembrane helix</keyword>
<keyword evidence="3" id="KW-1185">Reference proteome</keyword>
<feature type="transmembrane region" description="Helical" evidence="1">
    <location>
        <begin position="83"/>
        <end position="100"/>
    </location>
</feature>